<gene>
    <name evidence="2" type="ORF">AQJ67_35995</name>
</gene>
<reference evidence="2 3" key="1">
    <citation type="submission" date="2015-10" db="EMBL/GenBank/DDBJ databases">
        <title>Draft genome sequence of Streptomyces caeruleatus NRRL B-24802, type strain for the species Streptomyces caeruleatus.</title>
        <authorList>
            <person name="Ruckert C."/>
            <person name="Winkler A."/>
            <person name="Kalinowski J."/>
            <person name="Kampfer P."/>
            <person name="Glaeser S."/>
        </authorList>
    </citation>
    <scope>NUCLEOTIDE SEQUENCE [LARGE SCALE GENOMIC DNA]</scope>
    <source>
        <strain evidence="2 3">NRRL B-24802</strain>
    </source>
</reference>
<dbReference type="Proteomes" id="UP000053429">
    <property type="component" value="Unassembled WGS sequence"/>
</dbReference>
<keyword evidence="1" id="KW-0812">Transmembrane</keyword>
<dbReference type="RefSeq" id="WP_062723670.1">
    <property type="nucleotide sequence ID" value="NZ_KQ948938.1"/>
</dbReference>
<name>A0A101TNE7_9ACTN</name>
<dbReference type="AlphaFoldDB" id="A0A101TNE7"/>
<keyword evidence="1" id="KW-1133">Transmembrane helix</keyword>
<dbReference type="OrthoDB" id="10014394at2"/>
<sequence length="110" mass="11600">MGRKRQRAEEPDETDEGRSPLAGAFVLAVLGGVLVAVAFAIDEAVGVLLVVVGGFVALYRSARRMSDSSAPPPPPLSGDVYAAHSDEIDRIQEGPGEGLTILYPKPVEEQ</sequence>
<comment type="caution">
    <text evidence="2">The sequence shown here is derived from an EMBL/GenBank/DDBJ whole genome shotgun (WGS) entry which is preliminary data.</text>
</comment>
<evidence type="ECO:0000313" key="2">
    <source>
        <dbReference type="EMBL" id="KUN95395.1"/>
    </source>
</evidence>
<accession>A0A101TNE7</accession>
<feature type="transmembrane region" description="Helical" evidence="1">
    <location>
        <begin position="21"/>
        <end position="39"/>
    </location>
</feature>
<organism evidence="2 3">
    <name type="scientific">Streptomyces caeruleatus</name>
    <dbReference type="NCBI Taxonomy" id="661399"/>
    <lineage>
        <taxon>Bacteria</taxon>
        <taxon>Bacillati</taxon>
        <taxon>Actinomycetota</taxon>
        <taxon>Actinomycetes</taxon>
        <taxon>Kitasatosporales</taxon>
        <taxon>Streptomycetaceae</taxon>
        <taxon>Streptomyces</taxon>
    </lineage>
</organism>
<dbReference type="EMBL" id="LMWY01000049">
    <property type="protein sequence ID" value="KUN95395.1"/>
    <property type="molecule type" value="Genomic_DNA"/>
</dbReference>
<evidence type="ECO:0000256" key="1">
    <source>
        <dbReference type="SAM" id="Phobius"/>
    </source>
</evidence>
<feature type="transmembrane region" description="Helical" evidence="1">
    <location>
        <begin position="45"/>
        <end position="62"/>
    </location>
</feature>
<keyword evidence="1" id="KW-0472">Membrane</keyword>
<evidence type="ECO:0000313" key="3">
    <source>
        <dbReference type="Proteomes" id="UP000053429"/>
    </source>
</evidence>
<dbReference type="STRING" id="661399.AQJ67_35995"/>
<protein>
    <submittedName>
        <fullName evidence="2">Uncharacterized protein</fullName>
    </submittedName>
</protein>
<proteinExistence type="predicted"/>
<keyword evidence="3" id="KW-1185">Reference proteome</keyword>